<evidence type="ECO:0000313" key="6">
    <source>
        <dbReference type="EMBL" id="KAK4446655.1"/>
    </source>
</evidence>
<keyword evidence="1" id="KW-0862">Zinc</keyword>
<dbReference type="GO" id="GO:0000184">
    <property type="term" value="P:nuclear-transcribed mRNA catabolic process, nonsense-mediated decay"/>
    <property type="evidence" value="ECO:0007669"/>
    <property type="project" value="UniProtKB-KW"/>
</dbReference>
<evidence type="ECO:0000256" key="4">
    <source>
        <dbReference type="SAM" id="SignalP"/>
    </source>
</evidence>
<feature type="compositionally biased region" description="Basic and acidic residues" evidence="3">
    <location>
        <begin position="210"/>
        <end position="237"/>
    </location>
</feature>
<name>A0AAV9GFP6_9PEZI</name>
<keyword evidence="1" id="KW-0479">Metal-binding</keyword>
<dbReference type="InterPro" id="IPR018834">
    <property type="entry name" value="DNA/RNA-bd_Est1-type"/>
</dbReference>
<evidence type="ECO:0000256" key="3">
    <source>
        <dbReference type="SAM" id="MobiDB-lite"/>
    </source>
</evidence>
<keyword evidence="2" id="KW-0539">Nucleus</keyword>
<protein>
    <recommendedName>
        <fullName evidence="2">Nonsense-mediated mRNA decay factor</fullName>
    </recommendedName>
</protein>
<dbReference type="Pfam" id="PF00096">
    <property type="entry name" value="zf-C2H2"/>
    <property type="match status" value="1"/>
</dbReference>
<feature type="signal peptide" evidence="4">
    <location>
        <begin position="1"/>
        <end position="31"/>
    </location>
</feature>
<dbReference type="Pfam" id="PF10373">
    <property type="entry name" value="EST1_DNA_bind"/>
    <property type="match status" value="1"/>
</dbReference>
<comment type="caution">
    <text evidence="6">The sequence shown here is derived from an EMBL/GenBank/DDBJ whole genome shotgun (WGS) entry which is preliminary data.</text>
</comment>
<keyword evidence="4" id="KW-0732">Signal</keyword>
<dbReference type="PROSITE" id="PS50157">
    <property type="entry name" value="ZINC_FINGER_C2H2_2"/>
    <property type="match status" value="2"/>
</dbReference>
<dbReference type="InterPro" id="IPR011990">
    <property type="entry name" value="TPR-like_helical_dom_sf"/>
</dbReference>
<dbReference type="FunFam" id="1.25.40.10:FF:000202">
    <property type="entry name" value="Unplaced genomic scaffold supercont1.7, whole genome shotgun sequence"/>
    <property type="match status" value="1"/>
</dbReference>
<dbReference type="PANTHER" id="PTHR15696">
    <property type="entry name" value="SMG-7 SUPPRESSOR WITH MORPHOLOGICAL EFFECT ON GENITALIA PROTEIN 7"/>
    <property type="match status" value="1"/>
</dbReference>
<reference evidence="6" key="1">
    <citation type="journal article" date="2023" name="Mol. Phylogenet. Evol.">
        <title>Genome-scale phylogeny and comparative genomics of the fungal order Sordariales.</title>
        <authorList>
            <person name="Hensen N."/>
            <person name="Bonometti L."/>
            <person name="Westerberg I."/>
            <person name="Brannstrom I.O."/>
            <person name="Guillou S."/>
            <person name="Cros-Aarteil S."/>
            <person name="Calhoun S."/>
            <person name="Haridas S."/>
            <person name="Kuo A."/>
            <person name="Mondo S."/>
            <person name="Pangilinan J."/>
            <person name="Riley R."/>
            <person name="LaButti K."/>
            <person name="Andreopoulos B."/>
            <person name="Lipzen A."/>
            <person name="Chen C."/>
            <person name="Yan M."/>
            <person name="Daum C."/>
            <person name="Ng V."/>
            <person name="Clum A."/>
            <person name="Steindorff A."/>
            <person name="Ohm R.A."/>
            <person name="Martin F."/>
            <person name="Silar P."/>
            <person name="Natvig D.O."/>
            <person name="Lalanne C."/>
            <person name="Gautier V."/>
            <person name="Ament-Velasquez S.L."/>
            <person name="Kruys A."/>
            <person name="Hutchinson M.I."/>
            <person name="Powell A.J."/>
            <person name="Barry K."/>
            <person name="Miller A.N."/>
            <person name="Grigoriev I.V."/>
            <person name="Debuchy R."/>
            <person name="Gladieux P."/>
            <person name="Hiltunen Thoren M."/>
            <person name="Johannesson H."/>
        </authorList>
    </citation>
    <scope>NUCLEOTIDE SEQUENCE</scope>
    <source>
        <strain evidence="6">PSN243</strain>
    </source>
</reference>
<dbReference type="Gene3D" id="3.30.160.60">
    <property type="entry name" value="Classic Zinc Finger"/>
    <property type="match status" value="2"/>
</dbReference>
<feature type="domain" description="C2H2-type" evidence="5">
    <location>
        <begin position="798"/>
        <end position="828"/>
    </location>
</feature>
<dbReference type="GO" id="GO:0042162">
    <property type="term" value="F:telomeric DNA binding"/>
    <property type="evidence" value="ECO:0007669"/>
    <property type="project" value="TreeGrafter"/>
</dbReference>
<feature type="domain" description="C2H2-type" evidence="5">
    <location>
        <begin position="861"/>
        <end position="890"/>
    </location>
</feature>
<evidence type="ECO:0000256" key="2">
    <source>
        <dbReference type="RuleBase" id="RU369098"/>
    </source>
</evidence>
<dbReference type="GO" id="GO:0008270">
    <property type="term" value="F:zinc ion binding"/>
    <property type="evidence" value="ECO:0007669"/>
    <property type="project" value="UniProtKB-KW"/>
</dbReference>
<feature type="compositionally biased region" description="Polar residues" evidence="3">
    <location>
        <begin position="783"/>
        <end position="792"/>
    </location>
</feature>
<organism evidence="6 7">
    <name type="scientific">Podospora aff. communis PSN243</name>
    <dbReference type="NCBI Taxonomy" id="3040156"/>
    <lineage>
        <taxon>Eukaryota</taxon>
        <taxon>Fungi</taxon>
        <taxon>Dikarya</taxon>
        <taxon>Ascomycota</taxon>
        <taxon>Pezizomycotina</taxon>
        <taxon>Sordariomycetes</taxon>
        <taxon>Sordariomycetidae</taxon>
        <taxon>Sordariales</taxon>
        <taxon>Podosporaceae</taxon>
        <taxon>Podospora</taxon>
    </lineage>
</organism>
<comment type="subcellular location">
    <subcellularLocation>
        <location evidence="2">Nucleus</location>
    </subcellularLocation>
</comment>
<feature type="region of interest" description="Disordered" evidence="3">
    <location>
        <begin position="184"/>
        <end position="237"/>
    </location>
</feature>
<dbReference type="EMBL" id="MU865955">
    <property type="protein sequence ID" value="KAK4446655.1"/>
    <property type="molecule type" value="Genomic_DNA"/>
</dbReference>
<proteinExistence type="predicted"/>
<keyword evidence="2" id="KW-0866">Nonsense-mediated mRNA decay</keyword>
<accession>A0AAV9GFP6</accession>
<dbReference type="SUPFAM" id="SSF57667">
    <property type="entry name" value="beta-beta-alpha zinc fingers"/>
    <property type="match status" value="1"/>
</dbReference>
<dbReference type="InterPro" id="IPR013087">
    <property type="entry name" value="Znf_C2H2_type"/>
</dbReference>
<evidence type="ECO:0000256" key="1">
    <source>
        <dbReference type="PROSITE-ProRule" id="PRU00042"/>
    </source>
</evidence>
<feature type="chain" id="PRO_5043798983" description="Nonsense-mediated mRNA decay factor" evidence="4">
    <location>
        <begin position="32"/>
        <end position="890"/>
    </location>
</feature>
<keyword evidence="7" id="KW-1185">Reference proteome</keyword>
<dbReference type="SMART" id="SM00355">
    <property type="entry name" value="ZnF_C2H2"/>
    <property type="match status" value="3"/>
</dbReference>
<dbReference type="GO" id="GO:0005697">
    <property type="term" value="C:telomerase holoenzyme complex"/>
    <property type="evidence" value="ECO:0007669"/>
    <property type="project" value="TreeGrafter"/>
</dbReference>
<gene>
    <name evidence="6" type="ORF">QBC34DRAFT_147379</name>
</gene>
<feature type="compositionally biased region" description="Low complexity" evidence="3">
    <location>
        <begin position="763"/>
        <end position="782"/>
    </location>
</feature>
<dbReference type="GO" id="GO:0070034">
    <property type="term" value="F:telomerase RNA binding"/>
    <property type="evidence" value="ECO:0007669"/>
    <property type="project" value="TreeGrafter"/>
</dbReference>
<dbReference type="PANTHER" id="PTHR15696:SF0">
    <property type="entry name" value="TELOMERASE-BINDING PROTEIN EST1A"/>
    <property type="match status" value="1"/>
</dbReference>
<sequence>MPSAPGIKWPWSRFRAVLILVVWLLPSLSLGSGFSEHHSSDDPAAGNQEVQPVPEENAVPEGEFFLSALERQPSDAYQDTLTPDEPISSVIYSNVSVEVVAELPAIDPALLFANVSSNTEGDGPGGGSQGVPASDMPEPVADKVPDTDPFPSPLLEKPQGNDDGFSWQEYLLLTGLYAATLPVTPHASSRKRKRRPSPGSQRPQDDDEQRELRPRTVDRGAHIHRRSPADIRPETGLDELKEEVKRIYRDLVAIEDACKRLDAQHAAKREQPLTNPQWQALIALHRTLLHEHRDFFATSRHPNASPALRRLAVKYRMPARMWRHGVHSFLELLRHQLPHSLPLMVSFIEDVAYPAFFSLYHESSHFEATWMECLGDVARYRLSIEREGVDDREIWTSIARVWYKRTSDVSPTVGRLYHHLAILARPNPIEQLYYYFKSLCVAVPFLDARGSIMTLFDPILSGSPSPVSTDPVLSAFIRAHALLFTGGVLVGRIESVMGVLLPKLNAYIEEVGVRWAEIGYQLGIMEGCSILGYGWDDSALATTSTQASTSSASQADAAREETPNPLPGPSNFVASTYRDSIHLAYGLSTTMLRRFSDPNILPYLHVTLCFLHHGAQSGVAMETFLSSYPWEELSVVLNYLAGQYGDPLESVNPFPVPGHSGNPRPLPEDFALRGMPWTEQYFPQGWFSGDYCESDYNGFDCFDLRPDREARILWLGVQLARRAGYLDLDAANSQFAASGGASSSCLSHQASYHAHSEASTSSASISGPSFSSPSSSGASNSATQTETPSQDSSESKPFRCGWQDCPRAFKLQGELNHHVKTIHTKPIACESAGCSYRCGTPRDLKRHYQVHHPDMVETQVFSCDLCPPGRDFNRKDNLARHQKTFHGADQ</sequence>
<feature type="region of interest" description="Disordered" evidence="3">
    <location>
        <begin position="763"/>
        <end position="797"/>
    </location>
</feature>
<dbReference type="PROSITE" id="PS00028">
    <property type="entry name" value="ZINC_FINGER_C2H2_1"/>
    <property type="match status" value="1"/>
</dbReference>
<dbReference type="InterPro" id="IPR045153">
    <property type="entry name" value="Est1/Ebs1-like"/>
</dbReference>
<dbReference type="AlphaFoldDB" id="A0AAV9GFP6"/>
<reference evidence="6" key="2">
    <citation type="submission" date="2023-05" db="EMBL/GenBank/DDBJ databases">
        <authorList>
            <consortium name="Lawrence Berkeley National Laboratory"/>
            <person name="Steindorff A."/>
            <person name="Hensen N."/>
            <person name="Bonometti L."/>
            <person name="Westerberg I."/>
            <person name="Brannstrom I.O."/>
            <person name="Guillou S."/>
            <person name="Cros-Aarteil S."/>
            <person name="Calhoun S."/>
            <person name="Haridas S."/>
            <person name="Kuo A."/>
            <person name="Mondo S."/>
            <person name="Pangilinan J."/>
            <person name="Riley R."/>
            <person name="Labutti K."/>
            <person name="Andreopoulos B."/>
            <person name="Lipzen A."/>
            <person name="Chen C."/>
            <person name="Yanf M."/>
            <person name="Daum C."/>
            <person name="Ng V."/>
            <person name="Clum A."/>
            <person name="Ohm R."/>
            <person name="Martin F."/>
            <person name="Silar P."/>
            <person name="Natvig D."/>
            <person name="Lalanne C."/>
            <person name="Gautier V."/>
            <person name="Ament-Velasquez S.L."/>
            <person name="Kruys A."/>
            <person name="Hutchinson M.I."/>
            <person name="Powell A.J."/>
            <person name="Barry K."/>
            <person name="Miller A.N."/>
            <person name="Grigoriev I.V."/>
            <person name="Debuchy R."/>
            <person name="Gladieux P."/>
            <person name="Thoren M.H."/>
            <person name="Johannesson H."/>
        </authorList>
    </citation>
    <scope>NUCLEOTIDE SEQUENCE</scope>
    <source>
        <strain evidence="6">PSN243</strain>
    </source>
</reference>
<feature type="region of interest" description="Disordered" evidence="3">
    <location>
        <begin position="549"/>
        <end position="569"/>
    </location>
</feature>
<evidence type="ECO:0000259" key="5">
    <source>
        <dbReference type="PROSITE" id="PS50157"/>
    </source>
</evidence>
<dbReference type="Gene3D" id="1.25.40.10">
    <property type="entry name" value="Tetratricopeptide repeat domain"/>
    <property type="match status" value="1"/>
</dbReference>
<dbReference type="Proteomes" id="UP001321760">
    <property type="component" value="Unassembled WGS sequence"/>
</dbReference>
<keyword evidence="1" id="KW-0863">Zinc-finger</keyword>
<dbReference type="InterPro" id="IPR036236">
    <property type="entry name" value="Znf_C2H2_sf"/>
</dbReference>
<evidence type="ECO:0000313" key="7">
    <source>
        <dbReference type="Proteomes" id="UP001321760"/>
    </source>
</evidence>
<feature type="region of interest" description="Disordered" evidence="3">
    <location>
        <begin position="117"/>
        <end position="161"/>
    </location>
</feature>
<comment type="function">
    <text evidence="2">Plays a role in nonsense-mediated mRNA decay.</text>
</comment>
<dbReference type="SUPFAM" id="SSF48452">
    <property type="entry name" value="TPR-like"/>
    <property type="match status" value="1"/>
</dbReference>